<dbReference type="PROSITE" id="PS50893">
    <property type="entry name" value="ABC_TRANSPORTER_2"/>
    <property type="match status" value="1"/>
</dbReference>
<dbReference type="RefSeq" id="WP_188901416.1">
    <property type="nucleotide sequence ID" value="NZ_BMKS01000008.1"/>
</dbReference>
<evidence type="ECO:0000313" key="7">
    <source>
        <dbReference type="EMBL" id="GGG39648.1"/>
    </source>
</evidence>
<accession>A0A8J3ECZ0</accession>
<feature type="domain" description="ABC transporter" evidence="6">
    <location>
        <begin position="6"/>
        <end position="234"/>
    </location>
</feature>
<keyword evidence="8" id="KW-1185">Reference proteome</keyword>
<evidence type="ECO:0000256" key="3">
    <source>
        <dbReference type="ARBA" id="ARBA00022741"/>
    </source>
</evidence>
<gene>
    <name evidence="7" type="ORF">GCM10010964_29030</name>
</gene>
<comment type="caution">
    <text evidence="7">The sequence shown here is derived from an EMBL/GenBank/DDBJ whole genome shotgun (WGS) entry which is preliminary data.</text>
</comment>
<dbReference type="AlphaFoldDB" id="A0A8J3ECZ0"/>
<evidence type="ECO:0000256" key="4">
    <source>
        <dbReference type="ARBA" id="ARBA00022840"/>
    </source>
</evidence>
<proteinExistence type="inferred from homology"/>
<evidence type="ECO:0000313" key="8">
    <source>
        <dbReference type="Proteomes" id="UP000597507"/>
    </source>
</evidence>
<dbReference type="EMBL" id="BMKS01000008">
    <property type="protein sequence ID" value="GGG39648.1"/>
    <property type="molecule type" value="Genomic_DNA"/>
</dbReference>
<dbReference type="PROSITE" id="PS00211">
    <property type="entry name" value="ABC_TRANSPORTER_1"/>
    <property type="match status" value="1"/>
</dbReference>
<dbReference type="InterPro" id="IPR017871">
    <property type="entry name" value="ABC_transporter-like_CS"/>
</dbReference>
<name>A0A8J3ECZ0_9PROT</name>
<dbReference type="SUPFAM" id="SSF52540">
    <property type="entry name" value="P-loop containing nucleoside triphosphate hydrolases"/>
    <property type="match status" value="1"/>
</dbReference>
<dbReference type="InterPro" id="IPR003439">
    <property type="entry name" value="ABC_transporter-like_ATP-bd"/>
</dbReference>
<dbReference type="Pfam" id="PF00005">
    <property type="entry name" value="ABC_tran"/>
    <property type="match status" value="1"/>
</dbReference>
<dbReference type="PANTHER" id="PTHR43820:SF4">
    <property type="entry name" value="HIGH-AFFINITY BRANCHED-CHAIN AMINO ACID TRANSPORT ATP-BINDING PROTEIN LIVF"/>
    <property type="match status" value="1"/>
</dbReference>
<evidence type="ECO:0000256" key="1">
    <source>
        <dbReference type="ARBA" id="ARBA00005417"/>
    </source>
</evidence>
<dbReference type="GO" id="GO:0016887">
    <property type="term" value="F:ATP hydrolysis activity"/>
    <property type="evidence" value="ECO:0007669"/>
    <property type="project" value="InterPro"/>
</dbReference>
<organism evidence="7 8">
    <name type="scientific">Caldovatus sediminis</name>
    <dbReference type="NCBI Taxonomy" id="2041189"/>
    <lineage>
        <taxon>Bacteria</taxon>
        <taxon>Pseudomonadati</taxon>
        <taxon>Pseudomonadota</taxon>
        <taxon>Alphaproteobacteria</taxon>
        <taxon>Acetobacterales</taxon>
        <taxon>Roseomonadaceae</taxon>
        <taxon>Caldovatus</taxon>
    </lineage>
</organism>
<dbReference type="PANTHER" id="PTHR43820">
    <property type="entry name" value="HIGH-AFFINITY BRANCHED-CHAIN AMINO ACID TRANSPORT ATP-BINDING PROTEIN LIVF"/>
    <property type="match status" value="1"/>
</dbReference>
<comment type="similarity">
    <text evidence="1">Belongs to the ABC transporter superfamily.</text>
</comment>
<protein>
    <submittedName>
        <fullName evidence="7">ABC transporter ATP-binding protein</fullName>
    </submittedName>
</protein>
<dbReference type="InterPro" id="IPR052156">
    <property type="entry name" value="BCAA_Transport_ATP-bd_LivF"/>
</dbReference>
<dbReference type="Gene3D" id="3.40.50.300">
    <property type="entry name" value="P-loop containing nucleotide triphosphate hydrolases"/>
    <property type="match status" value="1"/>
</dbReference>
<dbReference type="SMART" id="SM00382">
    <property type="entry name" value="AAA"/>
    <property type="match status" value="1"/>
</dbReference>
<evidence type="ECO:0000259" key="6">
    <source>
        <dbReference type="PROSITE" id="PS50893"/>
    </source>
</evidence>
<dbReference type="CDD" id="cd03224">
    <property type="entry name" value="ABC_TM1139_LivF_branched"/>
    <property type="match status" value="1"/>
</dbReference>
<dbReference type="InterPro" id="IPR003593">
    <property type="entry name" value="AAA+_ATPase"/>
</dbReference>
<reference evidence="7 8" key="1">
    <citation type="journal article" date="2014" name="Int. J. Syst. Evol. Microbiol.">
        <title>Complete genome sequence of Corynebacterium casei LMG S-19264T (=DSM 44701T), isolated from a smear-ripened cheese.</title>
        <authorList>
            <consortium name="US DOE Joint Genome Institute (JGI-PGF)"/>
            <person name="Walter F."/>
            <person name="Albersmeier A."/>
            <person name="Kalinowski J."/>
            <person name="Ruckert C."/>
        </authorList>
    </citation>
    <scope>NUCLEOTIDE SEQUENCE [LARGE SCALE GENOMIC DNA]</scope>
    <source>
        <strain evidence="7 8">CGMCC 1.16330</strain>
    </source>
</reference>
<dbReference type="GO" id="GO:0015658">
    <property type="term" value="F:branched-chain amino acid transmembrane transporter activity"/>
    <property type="evidence" value="ECO:0007669"/>
    <property type="project" value="TreeGrafter"/>
</dbReference>
<evidence type="ECO:0000256" key="5">
    <source>
        <dbReference type="ARBA" id="ARBA00022970"/>
    </source>
</evidence>
<evidence type="ECO:0000256" key="2">
    <source>
        <dbReference type="ARBA" id="ARBA00022448"/>
    </source>
</evidence>
<keyword evidence="3" id="KW-0547">Nucleotide-binding</keyword>
<keyword evidence="5" id="KW-0029">Amino-acid transport</keyword>
<dbReference type="GO" id="GO:0015807">
    <property type="term" value="P:L-amino acid transport"/>
    <property type="evidence" value="ECO:0007669"/>
    <property type="project" value="TreeGrafter"/>
</dbReference>
<dbReference type="InterPro" id="IPR027417">
    <property type="entry name" value="P-loop_NTPase"/>
</dbReference>
<dbReference type="GO" id="GO:0005524">
    <property type="term" value="F:ATP binding"/>
    <property type="evidence" value="ECO:0007669"/>
    <property type="project" value="UniProtKB-KW"/>
</dbReference>
<keyword evidence="2" id="KW-0813">Transport</keyword>
<keyword evidence="4 7" id="KW-0067">ATP-binding</keyword>
<sequence length="238" mass="25519">MVEPLLVVSGLAARIGRVPILAGVDLAVPARGIVALLGRNGVGKTTTLRTIMGVVEATAGSIRFADQDITRLQAHLRPGLGIGYVPQGRGIFPLLTVRENLYLGLRGPADPAIETHVFERFPRLAERLDQKAGTMSGGEQQMLAIARALMMRPRLLILDEPTEGVMPRLVNDIRREIAAIAASGIAVLLVEQNLRTALRLARHVVIMERGHTAFAGPPESLRADPDLAHRLLGVGAPT</sequence>
<dbReference type="Proteomes" id="UP000597507">
    <property type="component" value="Unassembled WGS sequence"/>
</dbReference>